<comment type="caution">
    <text evidence="1">The sequence shown here is derived from an EMBL/GenBank/DDBJ whole genome shotgun (WGS) entry which is preliminary data.</text>
</comment>
<gene>
    <name evidence="1" type="ORF">K3G42_005685</name>
</gene>
<dbReference type="Proteomes" id="UP000827872">
    <property type="component" value="Linkage Group LG14"/>
</dbReference>
<organism evidence="1 2">
    <name type="scientific">Sphaerodactylus townsendi</name>
    <dbReference type="NCBI Taxonomy" id="933632"/>
    <lineage>
        <taxon>Eukaryota</taxon>
        <taxon>Metazoa</taxon>
        <taxon>Chordata</taxon>
        <taxon>Craniata</taxon>
        <taxon>Vertebrata</taxon>
        <taxon>Euteleostomi</taxon>
        <taxon>Lepidosauria</taxon>
        <taxon>Squamata</taxon>
        <taxon>Bifurcata</taxon>
        <taxon>Gekkota</taxon>
        <taxon>Sphaerodactylidae</taxon>
        <taxon>Sphaerodactylus</taxon>
    </lineage>
</organism>
<accession>A0ACB8EA66</accession>
<evidence type="ECO:0000313" key="2">
    <source>
        <dbReference type="Proteomes" id="UP000827872"/>
    </source>
</evidence>
<dbReference type="EMBL" id="CM037627">
    <property type="protein sequence ID" value="KAH7989251.1"/>
    <property type="molecule type" value="Genomic_DNA"/>
</dbReference>
<sequence length="121" mass="12906">MPRRPEASERDPGMEVPPSALHAMDTLNDFGLPAGLPVATVAAATAGLVTTILIRSPFEVTRISAHSLLIHYGSTDVGYNIPNLVQKAKASAKVERKSTQPYQVSSPDIYLADLPSPVLLD</sequence>
<protein>
    <submittedName>
        <fullName evidence="1">Uncharacterized protein</fullName>
    </submittedName>
</protein>
<evidence type="ECO:0000313" key="1">
    <source>
        <dbReference type="EMBL" id="KAH7989251.1"/>
    </source>
</evidence>
<reference evidence="1" key="1">
    <citation type="submission" date="2021-08" db="EMBL/GenBank/DDBJ databases">
        <title>The first chromosome-level gecko genome reveals the dynamic sex chromosomes of Neotropical dwarf geckos (Sphaerodactylidae: Sphaerodactylus).</title>
        <authorList>
            <person name="Pinto B.J."/>
            <person name="Keating S.E."/>
            <person name="Gamble T."/>
        </authorList>
    </citation>
    <scope>NUCLEOTIDE SEQUENCE</scope>
    <source>
        <strain evidence="1">TG3544</strain>
    </source>
</reference>
<name>A0ACB8EA66_9SAUR</name>
<proteinExistence type="predicted"/>
<keyword evidence="2" id="KW-1185">Reference proteome</keyword>